<dbReference type="GO" id="GO:0016020">
    <property type="term" value="C:membrane"/>
    <property type="evidence" value="ECO:0007669"/>
    <property type="project" value="UniProtKB-SubCell"/>
</dbReference>
<name>A0A4R6YAI0_9BURK</name>
<keyword evidence="2" id="KW-0472">Membrane</keyword>
<dbReference type="OrthoDB" id="9798632at2"/>
<sequence>MSIKPQKVALIVGATGLVGRLLLNRLLESDTYGQVIVLTRRELGRTHPKLIEFKVDFDALPTLGIPVDDVFCSLGTTIKAAGSQEAFYQVDCVYPHAVAKWAQKHGARQVLMVTALGASVTSNVFYNRVKGEVERKVIALKLPTTVIVRPSLILGERQERRVMERLAQSLAPLLNRFLIGPLKKYQAIHAEQVARALVSLAQKNYYGVRIVESDVLRILK</sequence>
<keyword evidence="5" id="KW-1185">Reference proteome</keyword>
<dbReference type="Proteomes" id="UP000294480">
    <property type="component" value="Unassembled WGS sequence"/>
</dbReference>
<evidence type="ECO:0000256" key="1">
    <source>
        <dbReference type="ARBA" id="ARBA00004370"/>
    </source>
</evidence>
<evidence type="ECO:0000256" key="2">
    <source>
        <dbReference type="ARBA" id="ARBA00023136"/>
    </source>
</evidence>
<reference evidence="4 5" key="1">
    <citation type="submission" date="2019-03" db="EMBL/GenBank/DDBJ databases">
        <title>Genomic Encyclopedia of Type Strains, Phase IV (KMG-IV): sequencing the most valuable type-strain genomes for metagenomic binning, comparative biology and taxonomic classification.</title>
        <authorList>
            <person name="Goeker M."/>
        </authorList>
    </citation>
    <scope>NUCLEOTIDE SEQUENCE [LARGE SCALE GENOMIC DNA]</scope>
    <source>
        <strain evidence="4 5">DSM 102852</strain>
    </source>
</reference>
<gene>
    <name evidence="4" type="ORF">DFR44_10345</name>
</gene>
<dbReference type="PANTHER" id="PTHR14097:SF7">
    <property type="entry name" value="OXIDOREDUCTASE HTATIP2"/>
    <property type="match status" value="1"/>
</dbReference>
<feature type="domain" description="NAD-dependent epimerase/dehydratase" evidence="3">
    <location>
        <begin position="9"/>
        <end position="203"/>
    </location>
</feature>
<dbReference type="InterPro" id="IPR036291">
    <property type="entry name" value="NAD(P)-bd_dom_sf"/>
</dbReference>
<organism evidence="4 5">
    <name type="scientific">Hydromonas duriensis</name>
    <dbReference type="NCBI Taxonomy" id="1527608"/>
    <lineage>
        <taxon>Bacteria</taxon>
        <taxon>Pseudomonadati</taxon>
        <taxon>Pseudomonadota</taxon>
        <taxon>Betaproteobacteria</taxon>
        <taxon>Burkholderiales</taxon>
        <taxon>Burkholderiaceae</taxon>
        <taxon>Hydromonas</taxon>
    </lineage>
</organism>
<evidence type="ECO:0000259" key="3">
    <source>
        <dbReference type="Pfam" id="PF01370"/>
    </source>
</evidence>
<dbReference type="Pfam" id="PF01370">
    <property type="entry name" value="Epimerase"/>
    <property type="match status" value="1"/>
</dbReference>
<accession>A0A4R6YAI0</accession>
<comment type="caution">
    <text evidence="4">The sequence shown here is derived from an EMBL/GenBank/DDBJ whole genome shotgun (WGS) entry which is preliminary data.</text>
</comment>
<dbReference type="AlphaFoldDB" id="A0A4R6YAI0"/>
<dbReference type="EMBL" id="SNZE01000003">
    <property type="protein sequence ID" value="TDR32532.1"/>
    <property type="molecule type" value="Genomic_DNA"/>
</dbReference>
<dbReference type="InterPro" id="IPR001509">
    <property type="entry name" value="Epimerase_deHydtase"/>
</dbReference>
<dbReference type="RefSeq" id="WP_133619082.1">
    <property type="nucleotide sequence ID" value="NZ_SNZE01000003.1"/>
</dbReference>
<evidence type="ECO:0000313" key="5">
    <source>
        <dbReference type="Proteomes" id="UP000294480"/>
    </source>
</evidence>
<dbReference type="PANTHER" id="PTHR14097">
    <property type="entry name" value="OXIDOREDUCTASE HTATIP2"/>
    <property type="match status" value="1"/>
</dbReference>
<protein>
    <submittedName>
        <fullName evidence="4">Uncharacterized protein YbjT (DUF2867 family)</fullName>
    </submittedName>
</protein>
<proteinExistence type="predicted"/>
<comment type="subcellular location">
    <subcellularLocation>
        <location evidence="1">Membrane</location>
    </subcellularLocation>
</comment>
<evidence type="ECO:0000313" key="4">
    <source>
        <dbReference type="EMBL" id="TDR32532.1"/>
    </source>
</evidence>
<dbReference type="Gene3D" id="3.40.50.720">
    <property type="entry name" value="NAD(P)-binding Rossmann-like Domain"/>
    <property type="match status" value="1"/>
</dbReference>
<dbReference type="SUPFAM" id="SSF51735">
    <property type="entry name" value="NAD(P)-binding Rossmann-fold domains"/>
    <property type="match status" value="1"/>
</dbReference>